<dbReference type="RefSeq" id="WP_116688218.1">
    <property type="nucleotide sequence ID" value="NZ_CAWNYD010000008.1"/>
</dbReference>
<dbReference type="OrthoDB" id="598113at2"/>
<organism evidence="1 2">
    <name type="scientific">Pelagibaculum spongiae</name>
    <dbReference type="NCBI Taxonomy" id="2080658"/>
    <lineage>
        <taxon>Bacteria</taxon>
        <taxon>Pseudomonadati</taxon>
        <taxon>Pseudomonadota</taxon>
        <taxon>Gammaproteobacteria</taxon>
        <taxon>Oceanospirillales</taxon>
        <taxon>Pelagibaculum</taxon>
    </lineage>
</organism>
<keyword evidence="2" id="KW-1185">Reference proteome</keyword>
<comment type="caution">
    <text evidence="1">The sequence shown here is derived from an EMBL/GenBank/DDBJ whole genome shotgun (WGS) entry which is preliminary data.</text>
</comment>
<reference evidence="1 2" key="1">
    <citation type="submission" date="2018-04" db="EMBL/GenBank/DDBJ databases">
        <title>Thalassorhabdus spongiae gen. nov., sp. nov., isolated from a marine sponge in South-West Iceland.</title>
        <authorList>
            <person name="Knobloch S."/>
            <person name="Daussin A."/>
            <person name="Johannsson R."/>
            <person name="Marteinsson V.T."/>
        </authorList>
    </citation>
    <scope>NUCLEOTIDE SEQUENCE [LARGE SCALE GENOMIC DNA]</scope>
    <source>
        <strain evidence="1 2">Hp12</strain>
    </source>
</reference>
<sequence>MFESWQLDTELADVCIGSGNWMRDETAQLDYTDLINIAELFSFIGQPEQSNLPPLHQVPAMVRFGIAAPSLETSMIILEQAKEDIAEVEQLLRG</sequence>
<gene>
    <name evidence="1" type="ORF">DC094_16480</name>
</gene>
<evidence type="ECO:0000313" key="2">
    <source>
        <dbReference type="Proteomes" id="UP000244906"/>
    </source>
</evidence>
<proteinExistence type="predicted"/>
<evidence type="ECO:0000313" key="1">
    <source>
        <dbReference type="EMBL" id="PVZ66297.1"/>
    </source>
</evidence>
<protein>
    <submittedName>
        <fullName evidence="1">Uncharacterized protein</fullName>
    </submittedName>
</protein>
<accession>A0A2V1GUE6</accession>
<dbReference type="EMBL" id="QDDL01000008">
    <property type="protein sequence ID" value="PVZ66297.1"/>
    <property type="molecule type" value="Genomic_DNA"/>
</dbReference>
<dbReference type="AlphaFoldDB" id="A0A2V1GUE6"/>
<name>A0A2V1GUE6_9GAMM</name>
<dbReference type="Proteomes" id="UP000244906">
    <property type="component" value="Unassembled WGS sequence"/>
</dbReference>